<comment type="caution">
    <text evidence="1">The sequence shown here is derived from an EMBL/GenBank/DDBJ whole genome shotgun (WGS) entry which is preliminary data.</text>
</comment>
<dbReference type="OrthoDB" id="1491239at2"/>
<dbReference type="AlphaFoldDB" id="W7YD04"/>
<gene>
    <name evidence="1" type="ORF">JCM21142_104095</name>
</gene>
<dbReference type="Proteomes" id="UP000019402">
    <property type="component" value="Unassembled WGS sequence"/>
</dbReference>
<proteinExistence type="predicted"/>
<dbReference type="EMBL" id="BAMD01000082">
    <property type="protein sequence ID" value="GAF05363.1"/>
    <property type="molecule type" value="Genomic_DNA"/>
</dbReference>
<dbReference type="STRING" id="869213.GCA_000517085_02856"/>
<evidence type="ECO:0000313" key="2">
    <source>
        <dbReference type="Proteomes" id="UP000019402"/>
    </source>
</evidence>
<evidence type="ECO:0000313" key="1">
    <source>
        <dbReference type="EMBL" id="GAF05363.1"/>
    </source>
</evidence>
<organism evidence="1 2">
    <name type="scientific">Saccharicrinis fermentans DSM 9555 = JCM 21142</name>
    <dbReference type="NCBI Taxonomy" id="869213"/>
    <lineage>
        <taxon>Bacteria</taxon>
        <taxon>Pseudomonadati</taxon>
        <taxon>Bacteroidota</taxon>
        <taxon>Bacteroidia</taxon>
        <taxon>Marinilabiliales</taxon>
        <taxon>Marinilabiliaceae</taxon>
        <taxon>Saccharicrinis</taxon>
    </lineage>
</organism>
<sequence>MLKTNKLALLLLTFFFIHPIVHLAAQQRSYSPPLCAGLESLKTHRHSLNKWFEAGYINKYYDLKNTTTYLLVSAYDKTGTTNNNHSYTTHYAIKHFPNKTQMKVIQKLKNQLANSCQKNYGITFGLELALKESNTSIYQAVALDKKEYQQL</sequence>
<keyword evidence="2" id="KW-1185">Reference proteome</keyword>
<dbReference type="RefSeq" id="WP_027472365.1">
    <property type="nucleotide sequence ID" value="NZ_BAMD01000082.1"/>
</dbReference>
<protein>
    <submittedName>
        <fullName evidence="1">Uncharacterized protein</fullName>
    </submittedName>
</protein>
<name>W7YD04_9BACT</name>
<accession>W7YD04</accession>
<reference evidence="1 2" key="1">
    <citation type="journal article" date="2014" name="Genome Announc.">
        <title>Draft Genome Sequence of Cytophaga fermentans JCM 21142T, a Facultative Anaerobe Isolated from Marine Mud.</title>
        <authorList>
            <person name="Starns D."/>
            <person name="Oshima K."/>
            <person name="Suda W."/>
            <person name="Iino T."/>
            <person name="Yuki M."/>
            <person name="Inoue J."/>
            <person name="Kitamura K."/>
            <person name="Iida T."/>
            <person name="Darby A."/>
            <person name="Hattori M."/>
            <person name="Ohkuma M."/>
        </authorList>
    </citation>
    <scope>NUCLEOTIDE SEQUENCE [LARGE SCALE GENOMIC DNA]</scope>
    <source>
        <strain evidence="1 2">JCM 21142</strain>
    </source>
</reference>